<keyword evidence="5" id="KW-0804">Transcription</keyword>
<feature type="domain" description="Response regulatory" evidence="9">
    <location>
        <begin position="1"/>
        <end position="104"/>
    </location>
</feature>
<gene>
    <name evidence="11" type="ORF">Phou_008690</name>
</gene>
<dbReference type="InterPro" id="IPR001789">
    <property type="entry name" value="Sig_transdc_resp-reg_receiver"/>
</dbReference>
<evidence type="ECO:0000256" key="8">
    <source>
        <dbReference type="SAM" id="MobiDB-lite"/>
    </source>
</evidence>
<name>A0A6V8K3E0_9ACTN</name>
<reference evidence="11 12" key="2">
    <citation type="submission" date="2020-03" db="EMBL/GenBank/DDBJ databases">
        <authorList>
            <person name="Ichikawa N."/>
            <person name="Kimura A."/>
            <person name="Kitahashi Y."/>
            <person name="Uohara A."/>
        </authorList>
    </citation>
    <scope>NUCLEOTIDE SEQUENCE [LARGE SCALE GENOMIC DNA]</scope>
    <source>
        <strain evidence="11 12">NBRC 108639</strain>
    </source>
</reference>
<keyword evidence="2" id="KW-0902">Two-component regulatory system</keyword>
<evidence type="ECO:0000256" key="6">
    <source>
        <dbReference type="PROSITE-ProRule" id="PRU00169"/>
    </source>
</evidence>
<dbReference type="Gene3D" id="1.10.10.10">
    <property type="entry name" value="Winged helix-like DNA-binding domain superfamily/Winged helix DNA-binding domain"/>
    <property type="match status" value="1"/>
</dbReference>
<sequence>MRSAMLRSLADRGHAVHAVGTALDALRRVASETPDLVVLDLGLPDLDGADALRMLRGITDIPIIIATARDDEQAIVRLLRAGADDYMVKPFTGAHLDARITSVLRRAGRASRTVQPAVHEVGGLKVDVGERSAHLDGVPLALTRKEFDLLAYLAARPGRVVSRRELLEEVWRQPSVGEDQTIDVHLYWLRRKLGESAAKPRYLRTVRGSDSGWWHRTKAGPRVRHGGPHHDRRARLHDPARPRAAGGRARRGGGRGAAACGRRGRRAHHRGRRRPATPRLTRRG</sequence>
<evidence type="ECO:0000259" key="10">
    <source>
        <dbReference type="PROSITE" id="PS51755"/>
    </source>
</evidence>
<evidence type="ECO:0000256" key="4">
    <source>
        <dbReference type="ARBA" id="ARBA00023125"/>
    </source>
</evidence>
<dbReference type="PROSITE" id="PS50110">
    <property type="entry name" value="RESPONSE_REGULATORY"/>
    <property type="match status" value="1"/>
</dbReference>
<feature type="DNA-binding region" description="OmpR/PhoB-type" evidence="7">
    <location>
        <begin position="116"/>
        <end position="217"/>
    </location>
</feature>
<feature type="region of interest" description="Disordered" evidence="8">
    <location>
        <begin position="214"/>
        <end position="284"/>
    </location>
</feature>
<dbReference type="GO" id="GO:0032993">
    <property type="term" value="C:protein-DNA complex"/>
    <property type="evidence" value="ECO:0007669"/>
    <property type="project" value="TreeGrafter"/>
</dbReference>
<evidence type="ECO:0000256" key="5">
    <source>
        <dbReference type="ARBA" id="ARBA00023163"/>
    </source>
</evidence>
<dbReference type="PANTHER" id="PTHR48111">
    <property type="entry name" value="REGULATOR OF RPOS"/>
    <property type="match status" value="1"/>
</dbReference>
<evidence type="ECO:0000256" key="2">
    <source>
        <dbReference type="ARBA" id="ARBA00023012"/>
    </source>
</evidence>
<dbReference type="InterPro" id="IPR001867">
    <property type="entry name" value="OmpR/PhoB-type_DNA-bd"/>
</dbReference>
<feature type="compositionally biased region" description="Basic residues" evidence="8">
    <location>
        <begin position="262"/>
        <end position="284"/>
    </location>
</feature>
<evidence type="ECO:0000313" key="12">
    <source>
        <dbReference type="Proteomes" id="UP000482800"/>
    </source>
</evidence>
<dbReference type="InterPro" id="IPR011006">
    <property type="entry name" value="CheY-like_superfamily"/>
</dbReference>
<keyword evidence="3" id="KW-0805">Transcription regulation</keyword>
<dbReference type="Gene3D" id="3.40.50.2300">
    <property type="match status" value="1"/>
</dbReference>
<dbReference type="GO" id="GO:0000976">
    <property type="term" value="F:transcription cis-regulatory region binding"/>
    <property type="evidence" value="ECO:0007669"/>
    <property type="project" value="TreeGrafter"/>
</dbReference>
<dbReference type="InterPro" id="IPR036388">
    <property type="entry name" value="WH-like_DNA-bd_sf"/>
</dbReference>
<evidence type="ECO:0000256" key="3">
    <source>
        <dbReference type="ARBA" id="ARBA00023015"/>
    </source>
</evidence>
<feature type="domain" description="OmpR/PhoB-type" evidence="10">
    <location>
        <begin position="116"/>
        <end position="217"/>
    </location>
</feature>
<dbReference type="SMART" id="SM00862">
    <property type="entry name" value="Trans_reg_C"/>
    <property type="match status" value="1"/>
</dbReference>
<keyword evidence="12" id="KW-1185">Reference proteome</keyword>
<evidence type="ECO:0000259" key="9">
    <source>
        <dbReference type="PROSITE" id="PS50110"/>
    </source>
</evidence>
<feature type="modified residue" description="4-aspartylphosphate" evidence="6">
    <location>
        <position position="40"/>
    </location>
</feature>
<dbReference type="GO" id="GO:0000156">
    <property type="term" value="F:phosphorelay response regulator activity"/>
    <property type="evidence" value="ECO:0007669"/>
    <property type="project" value="TreeGrafter"/>
</dbReference>
<evidence type="ECO:0000256" key="7">
    <source>
        <dbReference type="PROSITE-ProRule" id="PRU01091"/>
    </source>
</evidence>
<evidence type="ECO:0000256" key="1">
    <source>
        <dbReference type="ARBA" id="ARBA00022553"/>
    </source>
</evidence>
<dbReference type="PROSITE" id="PS51755">
    <property type="entry name" value="OMPR_PHOB"/>
    <property type="match status" value="1"/>
</dbReference>
<keyword evidence="1 6" id="KW-0597">Phosphoprotein</keyword>
<protein>
    <recommendedName>
        <fullName evidence="13">DNA-binding response regulator</fullName>
    </recommendedName>
</protein>
<dbReference type="FunFam" id="1.10.10.10:FF:000018">
    <property type="entry name" value="DNA-binding response regulator ResD"/>
    <property type="match status" value="1"/>
</dbReference>
<accession>A0A6V8K3E0</accession>
<keyword evidence="4 7" id="KW-0238">DNA-binding</keyword>
<dbReference type="GO" id="GO:0005829">
    <property type="term" value="C:cytosol"/>
    <property type="evidence" value="ECO:0007669"/>
    <property type="project" value="TreeGrafter"/>
</dbReference>
<proteinExistence type="predicted"/>
<dbReference type="InterPro" id="IPR039420">
    <property type="entry name" value="WalR-like"/>
</dbReference>
<dbReference type="SMART" id="SM00448">
    <property type="entry name" value="REC"/>
    <property type="match status" value="1"/>
</dbReference>
<evidence type="ECO:0000313" key="11">
    <source>
        <dbReference type="EMBL" id="GFJ76689.1"/>
    </source>
</evidence>
<dbReference type="Proteomes" id="UP000482800">
    <property type="component" value="Unassembled WGS sequence"/>
</dbReference>
<comment type="caution">
    <text evidence="11">The sequence shown here is derived from an EMBL/GenBank/DDBJ whole genome shotgun (WGS) entry which is preliminary data.</text>
</comment>
<dbReference type="PANTHER" id="PTHR48111:SF4">
    <property type="entry name" value="DNA-BINDING DUAL TRANSCRIPTIONAL REGULATOR OMPR"/>
    <property type="match status" value="1"/>
</dbReference>
<evidence type="ECO:0008006" key="13">
    <source>
        <dbReference type="Google" id="ProtNLM"/>
    </source>
</evidence>
<dbReference type="SUPFAM" id="SSF52172">
    <property type="entry name" value="CheY-like"/>
    <property type="match status" value="1"/>
</dbReference>
<dbReference type="AlphaFoldDB" id="A0A6V8K3E0"/>
<dbReference type="EMBL" id="BLPF01000001">
    <property type="protein sequence ID" value="GFJ76689.1"/>
    <property type="molecule type" value="Genomic_DNA"/>
</dbReference>
<dbReference type="Pfam" id="PF00486">
    <property type="entry name" value="Trans_reg_C"/>
    <property type="match status" value="1"/>
</dbReference>
<dbReference type="Pfam" id="PF00072">
    <property type="entry name" value="Response_reg"/>
    <property type="match status" value="1"/>
</dbReference>
<feature type="compositionally biased region" description="Basic residues" evidence="8">
    <location>
        <begin position="215"/>
        <end position="235"/>
    </location>
</feature>
<reference evidence="11 12" key="1">
    <citation type="submission" date="2020-03" db="EMBL/GenBank/DDBJ databases">
        <title>Whole genome shotgun sequence of Phytohabitans houttuyneae NBRC 108639.</title>
        <authorList>
            <person name="Komaki H."/>
            <person name="Tamura T."/>
        </authorList>
    </citation>
    <scope>NUCLEOTIDE SEQUENCE [LARGE SCALE GENOMIC DNA]</scope>
    <source>
        <strain evidence="11 12">NBRC 108639</strain>
    </source>
</reference>
<dbReference type="GO" id="GO:0006355">
    <property type="term" value="P:regulation of DNA-templated transcription"/>
    <property type="evidence" value="ECO:0007669"/>
    <property type="project" value="InterPro"/>
</dbReference>
<dbReference type="CDD" id="cd00383">
    <property type="entry name" value="trans_reg_C"/>
    <property type="match status" value="1"/>
</dbReference>
<organism evidence="11 12">
    <name type="scientific">Phytohabitans houttuyneae</name>
    <dbReference type="NCBI Taxonomy" id="1076126"/>
    <lineage>
        <taxon>Bacteria</taxon>
        <taxon>Bacillati</taxon>
        <taxon>Actinomycetota</taxon>
        <taxon>Actinomycetes</taxon>
        <taxon>Micromonosporales</taxon>
        <taxon>Micromonosporaceae</taxon>
    </lineage>
</organism>